<dbReference type="InterPro" id="IPR023582">
    <property type="entry name" value="Impact"/>
</dbReference>
<dbReference type="OrthoDB" id="9813771at2"/>
<dbReference type="InterPro" id="IPR035647">
    <property type="entry name" value="EFG_III/V"/>
</dbReference>
<dbReference type="InterPro" id="IPR001498">
    <property type="entry name" value="Impact_N"/>
</dbReference>
<feature type="domain" description="UPF0029" evidence="3">
    <location>
        <begin position="133"/>
        <end position="188"/>
    </location>
</feature>
<dbReference type="SUPFAM" id="SSF54980">
    <property type="entry name" value="EF-G C-terminal domain-like"/>
    <property type="match status" value="1"/>
</dbReference>
<dbReference type="PANTHER" id="PTHR16301:SF20">
    <property type="entry name" value="IMPACT FAMILY MEMBER YIGZ"/>
    <property type="match status" value="1"/>
</dbReference>
<dbReference type="GO" id="GO:0032561">
    <property type="term" value="F:guanyl ribonucleotide binding"/>
    <property type="evidence" value="ECO:0007669"/>
    <property type="project" value="UniProtKB-ARBA"/>
</dbReference>
<name>A0A7X3SNQ2_9HYPH</name>
<organism evidence="4 5">
    <name type="scientific">Microvirga makkahensis</name>
    <dbReference type="NCBI Taxonomy" id="1128670"/>
    <lineage>
        <taxon>Bacteria</taxon>
        <taxon>Pseudomonadati</taxon>
        <taxon>Pseudomonadota</taxon>
        <taxon>Alphaproteobacteria</taxon>
        <taxon>Hyphomicrobiales</taxon>
        <taxon>Methylobacteriaceae</taxon>
        <taxon>Microvirga</taxon>
    </lineage>
</organism>
<keyword evidence="5" id="KW-1185">Reference proteome</keyword>
<dbReference type="InterPro" id="IPR036956">
    <property type="entry name" value="Impact_N_sf"/>
</dbReference>
<dbReference type="GO" id="GO:0006446">
    <property type="term" value="P:regulation of translational initiation"/>
    <property type="evidence" value="ECO:0007669"/>
    <property type="project" value="TreeGrafter"/>
</dbReference>
<comment type="caution">
    <text evidence="4">The sequence shown here is derived from an EMBL/GenBank/DDBJ whole genome shotgun (WGS) entry which is preliminary data.</text>
</comment>
<dbReference type="GO" id="GO:0005737">
    <property type="term" value="C:cytoplasm"/>
    <property type="evidence" value="ECO:0007669"/>
    <property type="project" value="TreeGrafter"/>
</dbReference>
<protein>
    <submittedName>
        <fullName evidence="4">DUF1949 domain-containing protein</fullName>
    </submittedName>
</protein>
<evidence type="ECO:0000259" key="3">
    <source>
        <dbReference type="Pfam" id="PF09186"/>
    </source>
</evidence>
<feature type="domain" description="Impact N-terminal" evidence="2">
    <location>
        <begin position="15"/>
        <end position="115"/>
    </location>
</feature>
<evidence type="ECO:0000313" key="4">
    <source>
        <dbReference type="EMBL" id="MXQ11465.1"/>
    </source>
</evidence>
<dbReference type="GO" id="GO:0017111">
    <property type="term" value="F:ribonucleoside triphosphate phosphatase activity"/>
    <property type="evidence" value="ECO:0007669"/>
    <property type="project" value="UniProtKB-ARBA"/>
</dbReference>
<dbReference type="InterPro" id="IPR020568">
    <property type="entry name" value="Ribosomal_Su5_D2-typ_SF"/>
</dbReference>
<dbReference type="AlphaFoldDB" id="A0A7X3SNQ2"/>
<dbReference type="InterPro" id="IPR020569">
    <property type="entry name" value="UPF0029_Impact_CS"/>
</dbReference>
<evidence type="ECO:0000256" key="1">
    <source>
        <dbReference type="ARBA" id="ARBA00007665"/>
    </source>
</evidence>
<reference evidence="4 5" key="1">
    <citation type="submission" date="2019-12" db="EMBL/GenBank/DDBJ databases">
        <authorList>
            <person name="Yuan C.-G."/>
        </authorList>
    </citation>
    <scope>NUCLEOTIDE SEQUENCE [LARGE SCALE GENOMIC DNA]</scope>
    <source>
        <strain evidence="4 5">KCTC 23863</strain>
    </source>
</reference>
<evidence type="ECO:0000259" key="2">
    <source>
        <dbReference type="Pfam" id="PF01205"/>
    </source>
</evidence>
<dbReference type="RefSeq" id="WP_160884047.1">
    <property type="nucleotide sequence ID" value="NZ_WURB01000004.1"/>
</dbReference>
<dbReference type="InterPro" id="IPR015269">
    <property type="entry name" value="UPF0029_Impact_C"/>
</dbReference>
<evidence type="ECO:0000313" key="5">
    <source>
        <dbReference type="Proteomes" id="UP000436483"/>
    </source>
</evidence>
<dbReference type="PROSITE" id="PS00910">
    <property type="entry name" value="UPF0029"/>
    <property type="match status" value="1"/>
</dbReference>
<proteinExistence type="inferred from homology"/>
<dbReference type="SUPFAM" id="SSF54211">
    <property type="entry name" value="Ribosomal protein S5 domain 2-like"/>
    <property type="match status" value="1"/>
</dbReference>
<dbReference type="EMBL" id="WURB01000004">
    <property type="protein sequence ID" value="MXQ11465.1"/>
    <property type="molecule type" value="Genomic_DNA"/>
</dbReference>
<dbReference type="Pfam" id="PF09186">
    <property type="entry name" value="DUF1949"/>
    <property type="match status" value="1"/>
</dbReference>
<accession>A0A7X3SNQ2</accession>
<reference evidence="4 5" key="2">
    <citation type="submission" date="2020-01" db="EMBL/GenBank/DDBJ databases">
        <title>Microvirga sp. nov., an arsenate reduction bacterium isolated from Tibet hotspring sediments.</title>
        <authorList>
            <person name="Xian W.-D."/>
            <person name="Li W.-J."/>
        </authorList>
    </citation>
    <scope>NUCLEOTIDE SEQUENCE [LARGE SCALE GENOMIC DNA]</scope>
    <source>
        <strain evidence="4 5">KCTC 23863</strain>
    </source>
</reference>
<gene>
    <name evidence="4" type="ORF">GR328_08330</name>
</gene>
<dbReference type="Proteomes" id="UP000436483">
    <property type="component" value="Unassembled WGS sequence"/>
</dbReference>
<dbReference type="PANTHER" id="PTHR16301">
    <property type="entry name" value="IMPACT-RELATED"/>
    <property type="match status" value="1"/>
</dbReference>
<dbReference type="Pfam" id="PF01205">
    <property type="entry name" value="Impact_N"/>
    <property type="match status" value="1"/>
</dbReference>
<comment type="similarity">
    <text evidence="1">Belongs to the IMPACT family.</text>
</comment>
<dbReference type="Gene3D" id="3.30.230.30">
    <property type="entry name" value="Impact, N-terminal domain"/>
    <property type="match status" value="1"/>
</dbReference>
<sequence length="209" mass="22151">MFTLERTTSLEQVVKKSRFLATAGPVASEQAAKDFIAAHSHAGANHNCWAWRVGQVSRFSDDGEPGGTAGKPILQAIDRLHLDNVAVVVTRWFGGILLGSGGLVRAYGGAAAACLRASSLMEIRILREATIETTFSDLALVKARLVGFEGAQVLNESFTEAGVVILAALPEATAGRIVQMVTDVTSGRARIALSPGPLRRSVPRQTSRT</sequence>